<organism evidence="1 2">
    <name type="scientific">Mucinivorans hirudinis</name>
    <dbReference type="NCBI Taxonomy" id="1433126"/>
    <lineage>
        <taxon>Bacteria</taxon>
        <taxon>Pseudomonadati</taxon>
        <taxon>Bacteroidota</taxon>
        <taxon>Bacteroidia</taxon>
        <taxon>Bacteroidales</taxon>
        <taxon>Rikenellaceae</taxon>
        <taxon>Mucinivorans</taxon>
    </lineage>
</organism>
<proteinExistence type="predicted"/>
<dbReference type="AlphaFoldDB" id="A0A060R8N4"/>
<reference evidence="1 2" key="1">
    <citation type="journal article" date="2015" name="Genome Announc.">
        <title>Complete Genome Sequence of the Novel Leech Symbiont Mucinivorans hirudinis M3T.</title>
        <authorList>
            <person name="Nelson M.C."/>
            <person name="Bomar L."/>
            <person name="Graf J."/>
        </authorList>
    </citation>
    <scope>NUCLEOTIDE SEQUENCE [LARGE SCALE GENOMIC DNA]</scope>
    <source>
        <strain evidence="2">M3</strain>
    </source>
</reference>
<name>A0A060R8N4_9BACT</name>
<keyword evidence="2" id="KW-1185">Reference proteome</keyword>
<evidence type="ECO:0000313" key="2">
    <source>
        <dbReference type="Proteomes" id="UP000027616"/>
    </source>
</evidence>
<evidence type="ECO:0000313" key="1">
    <source>
        <dbReference type="EMBL" id="CDN31875.1"/>
    </source>
</evidence>
<dbReference type="KEGG" id="rbc:BN938_1795"/>
<dbReference type="Proteomes" id="UP000027616">
    <property type="component" value="Chromosome I"/>
</dbReference>
<dbReference type="EMBL" id="HG934468">
    <property type="protein sequence ID" value="CDN31875.1"/>
    <property type="molecule type" value="Genomic_DNA"/>
</dbReference>
<gene>
    <name evidence="1" type="ORF">BN938_1795</name>
</gene>
<accession>A0A060R8N4</accession>
<sequence>MFVALPTIKLLFCQGAFFQYQSLFFCVSFFDTVFKSVLWRYSLPLDLIKYNTNFSNAKLFLKKLFVSG</sequence>
<dbReference type="HOGENOM" id="CLU_2789382_0_0_10"/>
<protein>
    <submittedName>
        <fullName evidence="1">Uncharacterized protein</fullName>
    </submittedName>
</protein>